<evidence type="ECO:0000256" key="2">
    <source>
        <dbReference type="ARBA" id="ARBA00022692"/>
    </source>
</evidence>
<keyword evidence="9" id="KW-1185">Reference proteome</keyword>
<evidence type="ECO:0000256" key="7">
    <source>
        <dbReference type="SAM" id="Phobius"/>
    </source>
</evidence>
<keyword evidence="5" id="KW-0479">Metal-binding</keyword>
<feature type="transmembrane region" description="Helical" evidence="7">
    <location>
        <begin position="249"/>
        <end position="267"/>
    </location>
</feature>
<protein>
    <submittedName>
        <fullName evidence="8">MPR-like GPCR protein</fullName>
    </submittedName>
</protein>
<feature type="binding site" evidence="5">
    <location>
        <position position="289"/>
    </location>
    <ligand>
        <name>Zn(2+)</name>
        <dbReference type="ChEBI" id="CHEBI:29105"/>
    </ligand>
</feature>
<sequence length="320" mass="35995">MTVNRRIPPATATNGPKDNNGKASCVDNLVNEPSNKAARRLLHAGEVPSWYTHNSFVRTGYRPITGSVLRCFQSLGYFHNESVNIYSHLIPAVIAAVANFFIHLLFSSRYPSASWADQLVFHIYLSTSVLCFAISSTYHTMLCHSKALADLWVRFDYVAIVFQILGSFISGIYVSFYCEPALQRLYWAMIIMLGLLTGVIVVGPSSQSRRWRILRLCAFVLTGFSAFAPITHAMIVFPYGQLDKQAGLRYYYLEGTSTMAGVFFYATHFPESWAPKRFDLWGASHQLFHGCVVLGACFHFYGILSAFDWNYNNPRCPAGL</sequence>
<feature type="region of interest" description="Disordered" evidence="6">
    <location>
        <begin position="1"/>
        <end position="23"/>
    </location>
</feature>
<proteinExistence type="predicted"/>
<evidence type="ECO:0000256" key="4">
    <source>
        <dbReference type="ARBA" id="ARBA00023136"/>
    </source>
</evidence>
<accession>A0A9P8W865</accession>
<keyword evidence="4 7" id="KW-0472">Membrane</keyword>
<organism evidence="8 9">
    <name type="scientific">Thelonectria olida</name>
    <dbReference type="NCBI Taxonomy" id="1576542"/>
    <lineage>
        <taxon>Eukaryota</taxon>
        <taxon>Fungi</taxon>
        <taxon>Dikarya</taxon>
        <taxon>Ascomycota</taxon>
        <taxon>Pezizomycotina</taxon>
        <taxon>Sordariomycetes</taxon>
        <taxon>Hypocreomycetidae</taxon>
        <taxon>Hypocreales</taxon>
        <taxon>Nectriaceae</taxon>
        <taxon>Thelonectria</taxon>
    </lineage>
</organism>
<feature type="transmembrane region" description="Helical" evidence="7">
    <location>
        <begin position="158"/>
        <end position="178"/>
    </location>
</feature>
<feature type="transmembrane region" description="Helical" evidence="7">
    <location>
        <begin position="85"/>
        <end position="107"/>
    </location>
</feature>
<reference evidence="8 9" key="1">
    <citation type="journal article" date="2021" name="Nat. Commun.">
        <title>Genetic determinants of endophytism in the Arabidopsis root mycobiome.</title>
        <authorList>
            <person name="Mesny F."/>
            <person name="Miyauchi S."/>
            <person name="Thiergart T."/>
            <person name="Pickel B."/>
            <person name="Atanasova L."/>
            <person name="Karlsson M."/>
            <person name="Huettel B."/>
            <person name="Barry K.W."/>
            <person name="Haridas S."/>
            <person name="Chen C."/>
            <person name="Bauer D."/>
            <person name="Andreopoulos W."/>
            <person name="Pangilinan J."/>
            <person name="LaButti K."/>
            <person name="Riley R."/>
            <person name="Lipzen A."/>
            <person name="Clum A."/>
            <person name="Drula E."/>
            <person name="Henrissat B."/>
            <person name="Kohler A."/>
            <person name="Grigoriev I.V."/>
            <person name="Martin F.M."/>
            <person name="Hacquard S."/>
        </authorList>
    </citation>
    <scope>NUCLEOTIDE SEQUENCE [LARGE SCALE GENOMIC DNA]</scope>
    <source>
        <strain evidence="8 9">MPI-CAGE-CH-0241</strain>
    </source>
</reference>
<evidence type="ECO:0000256" key="3">
    <source>
        <dbReference type="ARBA" id="ARBA00022989"/>
    </source>
</evidence>
<feature type="transmembrane region" description="Helical" evidence="7">
    <location>
        <begin position="287"/>
        <end position="307"/>
    </location>
</feature>
<dbReference type="GO" id="GO:0006882">
    <property type="term" value="P:intracellular zinc ion homeostasis"/>
    <property type="evidence" value="ECO:0007669"/>
    <property type="project" value="TreeGrafter"/>
</dbReference>
<feature type="transmembrane region" description="Helical" evidence="7">
    <location>
        <begin position="213"/>
        <end position="237"/>
    </location>
</feature>
<dbReference type="AlphaFoldDB" id="A0A9P8W865"/>
<dbReference type="GO" id="GO:0038023">
    <property type="term" value="F:signaling receptor activity"/>
    <property type="evidence" value="ECO:0007669"/>
    <property type="project" value="TreeGrafter"/>
</dbReference>
<dbReference type="PANTHER" id="PTHR20855">
    <property type="entry name" value="ADIPOR/PROGESTIN RECEPTOR-RELATED"/>
    <property type="match status" value="1"/>
</dbReference>
<comment type="subcellular location">
    <subcellularLocation>
        <location evidence="1">Membrane</location>
        <topology evidence="1">Multi-pass membrane protein</topology>
    </subcellularLocation>
</comment>
<feature type="binding site" evidence="5">
    <location>
        <position position="285"/>
    </location>
    <ligand>
        <name>Zn(2+)</name>
        <dbReference type="ChEBI" id="CHEBI:29105"/>
    </ligand>
</feature>
<dbReference type="Pfam" id="PF03006">
    <property type="entry name" value="HlyIII"/>
    <property type="match status" value="1"/>
</dbReference>
<keyword evidence="5" id="KW-0862">Zinc</keyword>
<keyword evidence="3 7" id="KW-1133">Transmembrane helix</keyword>
<dbReference type="EMBL" id="JAGPYM010000007">
    <property type="protein sequence ID" value="KAH6892417.1"/>
    <property type="molecule type" value="Genomic_DNA"/>
</dbReference>
<name>A0A9P8W865_9HYPO</name>
<dbReference type="OrthoDB" id="529367at2759"/>
<dbReference type="InterPro" id="IPR004254">
    <property type="entry name" value="AdipoR/HlyIII-related"/>
</dbReference>
<dbReference type="PANTHER" id="PTHR20855:SF130">
    <property type="entry name" value="HAEMOLYSIN-III FAMILY PROTEIN"/>
    <property type="match status" value="1"/>
</dbReference>
<evidence type="ECO:0000313" key="8">
    <source>
        <dbReference type="EMBL" id="KAH6892417.1"/>
    </source>
</evidence>
<comment type="caution">
    <text evidence="8">The sequence shown here is derived from an EMBL/GenBank/DDBJ whole genome shotgun (WGS) entry which is preliminary data.</text>
</comment>
<feature type="transmembrane region" description="Helical" evidence="7">
    <location>
        <begin position="185"/>
        <end position="207"/>
    </location>
</feature>
<feature type="transmembrane region" description="Helical" evidence="7">
    <location>
        <begin position="119"/>
        <end position="138"/>
    </location>
</feature>
<evidence type="ECO:0000256" key="6">
    <source>
        <dbReference type="SAM" id="MobiDB-lite"/>
    </source>
</evidence>
<gene>
    <name evidence="8" type="ORF">B0T10DRAFT_528204</name>
</gene>
<keyword evidence="2 7" id="KW-0812">Transmembrane</keyword>
<evidence type="ECO:0000256" key="1">
    <source>
        <dbReference type="ARBA" id="ARBA00004141"/>
    </source>
</evidence>
<dbReference type="GO" id="GO:0016020">
    <property type="term" value="C:membrane"/>
    <property type="evidence" value="ECO:0007669"/>
    <property type="project" value="UniProtKB-SubCell"/>
</dbReference>
<dbReference type="Proteomes" id="UP000777438">
    <property type="component" value="Unassembled WGS sequence"/>
</dbReference>
<dbReference type="GO" id="GO:0046872">
    <property type="term" value="F:metal ion binding"/>
    <property type="evidence" value="ECO:0007669"/>
    <property type="project" value="UniProtKB-KW"/>
</dbReference>
<evidence type="ECO:0000256" key="5">
    <source>
        <dbReference type="PIRSR" id="PIRSR604254-1"/>
    </source>
</evidence>
<feature type="binding site" evidence="5">
    <location>
        <position position="139"/>
    </location>
    <ligand>
        <name>Zn(2+)</name>
        <dbReference type="ChEBI" id="CHEBI:29105"/>
    </ligand>
</feature>
<evidence type="ECO:0000313" key="9">
    <source>
        <dbReference type="Proteomes" id="UP000777438"/>
    </source>
</evidence>